<evidence type="ECO:0000256" key="4">
    <source>
        <dbReference type="ARBA" id="ARBA00022714"/>
    </source>
</evidence>
<dbReference type="GO" id="GO:0051537">
    <property type="term" value="F:2 iron, 2 sulfur cluster binding"/>
    <property type="evidence" value="ECO:0007669"/>
    <property type="project" value="UniProtKB-KW"/>
</dbReference>
<dbReference type="InterPro" id="IPR050446">
    <property type="entry name" value="FAD-oxidoreductase/Apoptosis"/>
</dbReference>
<dbReference type="OrthoDB" id="6029at2759"/>
<dbReference type="Gene3D" id="3.50.50.60">
    <property type="entry name" value="FAD/NAD(P)-binding domain"/>
    <property type="match status" value="2"/>
</dbReference>
<dbReference type="Pfam" id="PF24054">
    <property type="entry name" value="DUF7357"/>
    <property type="match status" value="1"/>
</dbReference>
<feature type="region of interest" description="Disordered" evidence="10">
    <location>
        <begin position="1108"/>
        <end position="1176"/>
    </location>
</feature>
<dbReference type="EMBL" id="JZBS01000231">
    <property type="protein sequence ID" value="KKK26828.1"/>
    <property type="molecule type" value="Genomic_DNA"/>
</dbReference>
<protein>
    <recommendedName>
        <fullName evidence="11">Rieske domain-containing protein</fullName>
    </recommendedName>
</protein>
<comment type="similarity">
    <text evidence="2">Belongs to the FAD-dependent oxidoreductase family.</text>
</comment>
<proteinExistence type="inferred from homology"/>
<dbReference type="InterPro" id="IPR055781">
    <property type="entry name" value="DUF7357"/>
</dbReference>
<keyword evidence="3" id="KW-0285">Flavoprotein</keyword>
<comment type="cofactor">
    <cofactor evidence="1">
        <name>FAD</name>
        <dbReference type="ChEBI" id="CHEBI:57692"/>
    </cofactor>
</comment>
<feature type="compositionally biased region" description="Polar residues" evidence="10">
    <location>
        <begin position="1063"/>
        <end position="1072"/>
    </location>
</feature>
<dbReference type="InterPro" id="IPR023753">
    <property type="entry name" value="FAD/NAD-binding_dom"/>
</dbReference>
<evidence type="ECO:0000259" key="11">
    <source>
        <dbReference type="PROSITE" id="PS51296"/>
    </source>
</evidence>
<dbReference type="Pfam" id="PF00355">
    <property type="entry name" value="Rieske"/>
    <property type="match status" value="1"/>
</dbReference>
<feature type="region of interest" description="Disordered" evidence="10">
    <location>
        <begin position="595"/>
        <end position="614"/>
    </location>
</feature>
<keyword evidence="4" id="KW-0001">2Fe-2S</keyword>
<dbReference type="InterPro" id="IPR036922">
    <property type="entry name" value="Rieske_2Fe-2S_sf"/>
</dbReference>
<feature type="compositionally biased region" description="Polar residues" evidence="10">
    <location>
        <begin position="991"/>
        <end position="1016"/>
    </location>
</feature>
<evidence type="ECO:0000256" key="6">
    <source>
        <dbReference type="ARBA" id="ARBA00022827"/>
    </source>
</evidence>
<feature type="region of interest" description="Disordered" evidence="10">
    <location>
        <begin position="313"/>
        <end position="450"/>
    </location>
</feature>
<feature type="compositionally biased region" description="Polar residues" evidence="10">
    <location>
        <begin position="907"/>
        <end position="922"/>
    </location>
</feature>
<comment type="caution">
    <text evidence="12">The sequence shown here is derived from an EMBL/GenBank/DDBJ whole genome shotgun (WGS) entry which is preliminary data.</text>
</comment>
<feature type="compositionally biased region" description="Polar residues" evidence="10">
    <location>
        <begin position="952"/>
        <end position="971"/>
    </location>
</feature>
<keyword evidence="13" id="KW-1185">Reference proteome</keyword>
<evidence type="ECO:0000256" key="7">
    <source>
        <dbReference type="ARBA" id="ARBA00023002"/>
    </source>
</evidence>
<evidence type="ECO:0000313" key="13">
    <source>
        <dbReference type="Proteomes" id="UP000034291"/>
    </source>
</evidence>
<keyword evidence="8" id="KW-0408">Iron</keyword>
<dbReference type="PROSITE" id="PS51296">
    <property type="entry name" value="RIESKE"/>
    <property type="match status" value="1"/>
</dbReference>
<evidence type="ECO:0000256" key="1">
    <source>
        <dbReference type="ARBA" id="ARBA00001974"/>
    </source>
</evidence>
<evidence type="ECO:0000256" key="5">
    <source>
        <dbReference type="ARBA" id="ARBA00022723"/>
    </source>
</evidence>
<name>A0A0F8V4Z7_9EURO</name>
<feature type="domain" description="Rieske" evidence="11">
    <location>
        <begin position="1235"/>
        <end position="1308"/>
    </location>
</feature>
<dbReference type="Gene3D" id="3.30.390.30">
    <property type="match status" value="1"/>
</dbReference>
<dbReference type="SUPFAM" id="SSF55424">
    <property type="entry name" value="FAD/NAD-linked reductases, dimerisation (C-terminal) domain"/>
    <property type="match status" value="1"/>
</dbReference>
<dbReference type="STRING" id="308745.A0A0F8V4Z7"/>
<dbReference type="GO" id="GO:0046872">
    <property type="term" value="F:metal ion binding"/>
    <property type="evidence" value="ECO:0007669"/>
    <property type="project" value="UniProtKB-KW"/>
</dbReference>
<dbReference type="InterPro" id="IPR036188">
    <property type="entry name" value="FAD/NAD-bd_sf"/>
</dbReference>
<dbReference type="SUPFAM" id="SSF50022">
    <property type="entry name" value="ISP domain"/>
    <property type="match status" value="1"/>
</dbReference>
<feature type="compositionally biased region" description="Basic and acidic residues" evidence="10">
    <location>
        <begin position="1023"/>
        <end position="1034"/>
    </location>
</feature>
<organism evidence="12 13">
    <name type="scientific">Aspergillus rambellii</name>
    <dbReference type="NCBI Taxonomy" id="308745"/>
    <lineage>
        <taxon>Eukaryota</taxon>
        <taxon>Fungi</taxon>
        <taxon>Dikarya</taxon>
        <taxon>Ascomycota</taxon>
        <taxon>Pezizomycotina</taxon>
        <taxon>Eurotiomycetes</taxon>
        <taxon>Eurotiomycetidae</taxon>
        <taxon>Eurotiales</taxon>
        <taxon>Aspergillaceae</taxon>
        <taxon>Aspergillus</taxon>
        <taxon>Aspergillus subgen. Nidulantes</taxon>
    </lineage>
</organism>
<feature type="compositionally biased region" description="Polar residues" evidence="10">
    <location>
        <begin position="1035"/>
        <end position="1050"/>
    </location>
</feature>
<evidence type="ECO:0000256" key="9">
    <source>
        <dbReference type="ARBA" id="ARBA00023014"/>
    </source>
</evidence>
<keyword evidence="5" id="KW-0479">Metal-binding</keyword>
<feature type="region of interest" description="Disordered" evidence="10">
    <location>
        <begin position="838"/>
        <end position="971"/>
    </location>
</feature>
<dbReference type="CDD" id="cd03478">
    <property type="entry name" value="Rieske_AIFL_N"/>
    <property type="match status" value="1"/>
</dbReference>
<keyword evidence="9" id="KW-0411">Iron-sulfur</keyword>
<sequence>MRLHLTIQRHGLPVTRILWTTSPPSLFGHNLPSPSSLIPAASSAITSSRVPNALYSNEGYTVAQLLEDVNEVIPLETEPRLFDHESSGQWGLEDYVVEVGGSECLHFMEVQGLLRDGDEVLIRALQISDLRARRLSGRHQISTDGKHLIDGVPFGKPFLKRPTASRPAIAIPPRKKRRATLALWGNRSNYEEEDTEWAPTHIGSQKELSILKPEAELGDAYENAYQDDYEDYHEQDDGDGTVIRHTIDQASETDEVSDLEVEDLTQELQDLKKDMDIPVVPELEKAHVEETVPRKSSIARHFATRLSDGALSRRDSKVVRFDQEKQQEPSATKAEASTVVCESTSKKSAHSISSPSNSSSSVSDSSESDSQYDSSSDESDAESDSVSSESDSESSSESEEESTSDSSSSESEDEFEDFNATSAVQKLATKVNPPGEGSLRTKKSNQRTKLRRRLAKLKELGILGKQADFASLRKWEEEHGNSFYIPETRAAIKKQEQEEFEAKRQKLLRELESGGIDISAISEQENLTPEVDFENTLGQPEDEVYETANDATEISPQVEHRRTLDVASTRRLLFGSLGVRTPCSKEEEEATRKKLAGKAQKFVPPQAAPEDTVEHVEGELEVDWRDKLTLGATECLYDDIELSTPPFPFEQHWDAEAGNIIRQRNGRNRKRKRRQQLQVYEEEYNEGESYLEDSMQLNYDDVEEPAAAQTNGKESEDALPPLPSDPSALPNLTGSEAKPGLVFAFKQLDVSKATNWQPVVSEYRVAVISEVFNDNILSIQLAEPYRRQPKDTDEEEGPFQYSGFEMPGFDDQGEDDGFREVPFDDLIDPKLLRAAQADNGGEMNATNSPAVEEPIDPTAVGGGREDQQLLGGPIQRPSCPECASNVLDKDASPIRSPQFEGFDFVPNGSNPSSNATSTSITSPKAEMPENSSPKEEKERSLSTCPPNAVKPNDNSGSGLTDQLQAPSSPSSIVSLHRLLNEFIGRHPSPPVNETTSISSVNQRESSPARPSSQESIVPNPFYKIDKAHEERQREAQGSSHSGLRQPSSSSRPHKSTKADRESPSSAQDTSLANMVQGSIRQETKGEVLEPQGPSAPQMSDFIVDLTQSSPLVSPSGSDEDYAKSHRLARGSATKNIPSTRRKTRQSSSQTGMHKRQGTQATVSPLRKSRRRKSYGAASHPYLSHLHCHFPPSRRRLFPPATMAQEYKLKDITSLGGIKGLEKVECEVEGVQDGKVLLVNSDGKVHAISPRCTHYGAPLKLGVVSPEGRITCPWHGACFNITTGDVEDAPAPAALNTFELVERDGAVYIIGEEAAIKAGQRPTDIKCSADGGGGLVIVGGGSGALGVLLSIRDLKYQGPITLITREPNLIIDRPKLSKALIPDAEKLLLRPAHWYRDAGIETVTDEVTSVDFAQKTVATRSGKSYPYTKLVLATGGVPRTLPLEGFQVLENIFTLRTVADVQDILAAIGTNKQKRIVVIGSSFIGMEVGNALAKDNHVTIVGQEQAPLQRVMGLDVGRIFQRNLETAAGVTFRLAAPAVARATPSPDDPRKVGAVHLRDGTLLPADLVILGVGVRPATDYLHGNPAVSLELDGSIRTNEHFAVPGLHDDVFAVGDIATYPYHGPGAAPHTGSLVRIEHWNVAQNAGRAVSRAIVHTLNRSSSSSSSLQTLKPKTFIPVFWSALGAQLRYCGSTANGWDDVLLQGEPDNAKFVAYYCRGETVVAVATMGMDPVMVKSAELMRKHNMLTKTQIQSGCDVLSVGVF</sequence>
<gene>
    <name evidence="12" type="ORF">ARAM_003391</name>
</gene>
<dbReference type="InterPro" id="IPR016156">
    <property type="entry name" value="FAD/NAD-linked_Rdtase_dimer_sf"/>
</dbReference>
<evidence type="ECO:0000256" key="3">
    <source>
        <dbReference type="ARBA" id="ARBA00022630"/>
    </source>
</evidence>
<keyword evidence="7" id="KW-0560">Oxidoreductase</keyword>
<feature type="compositionally biased region" description="Low complexity" evidence="10">
    <location>
        <begin position="350"/>
        <end position="374"/>
    </location>
</feature>
<evidence type="ECO:0000256" key="2">
    <source>
        <dbReference type="ARBA" id="ARBA00006442"/>
    </source>
</evidence>
<dbReference type="GO" id="GO:0005737">
    <property type="term" value="C:cytoplasm"/>
    <property type="evidence" value="ECO:0007669"/>
    <property type="project" value="TreeGrafter"/>
</dbReference>
<feature type="compositionally biased region" description="Basic residues" evidence="10">
    <location>
        <begin position="440"/>
        <end position="450"/>
    </location>
</feature>
<feature type="compositionally biased region" description="Acidic residues" evidence="10">
    <location>
        <begin position="390"/>
        <end position="403"/>
    </location>
</feature>
<dbReference type="InterPro" id="IPR017941">
    <property type="entry name" value="Rieske_2Fe-2S"/>
</dbReference>
<reference evidence="12 13" key="1">
    <citation type="submission" date="2015-02" db="EMBL/GenBank/DDBJ databases">
        <title>Draft Genome Sequences of Two Closely-Related Aflatoxigenic Aspergillus Species Obtained from the Cote d'Ivoire.</title>
        <authorList>
            <person name="Moore G.G."/>
            <person name="Beltz S.B."/>
            <person name="Mack B.M."/>
        </authorList>
    </citation>
    <scope>NUCLEOTIDE SEQUENCE [LARGE SCALE GENOMIC DNA]</scope>
    <source>
        <strain evidence="12 13">SRRC1468</strain>
    </source>
</reference>
<accession>A0A0F8V4Z7</accession>
<evidence type="ECO:0000256" key="8">
    <source>
        <dbReference type="ARBA" id="ARBA00023004"/>
    </source>
</evidence>
<keyword evidence="6" id="KW-0274">FAD</keyword>
<evidence type="ECO:0000256" key="10">
    <source>
        <dbReference type="SAM" id="MobiDB-lite"/>
    </source>
</evidence>
<dbReference type="GO" id="GO:0016651">
    <property type="term" value="F:oxidoreductase activity, acting on NAD(P)H"/>
    <property type="evidence" value="ECO:0007669"/>
    <property type="project" value="TreeGrafter"/>
</dbReference>
<evidence type="ECO:0000313" key="12">
    <source>
        <dbReference type="EMBL" id="KKK26828.1"/>
    </source>
</evidence>
<dbReference type="PRINTS" id="PR00368">
    <property type="entry name" value="FADPNR"/>
</dbReference>
<dbReference type="Pfam" id="PF07992">
    <property type="entry name" value="Pyr_redox_2"/>
    <property type="match status" value="1"/>
</dbReference>
<feature type="compositionally biased region" description="Basic and acidic residues" evidence="10">
    <location>
        <begin position="313"/>
        <end position="327"/>
    </location>
</feature>
<dbReference type="PANTHER" id="PTHR43557">
    <property type="entry name" value="APOPTOSIS-INDUCING FACTOR 1"/>
    <property type="match status" value="1"/>
</dbReference>
<dbReference type="Gene3D" id="2.102.10.10">
    <property type="entry name" value="Rieske [2Fe-2S] iron-sulphur domain"/>
    <property type="match status" value="1"/>
</dbReference>
<dbReference type="Proteomes" id="UP000034291">
    <property type="component" value="Unassembled WGS sequence"/>
</dbReference>
<dbReference type="SUPFAM" id="SSF51905">
    <property type="entry name" value="FAD/NAD(P)-binding domain"/>
    <property type="match status" value="2"/>
</dbReference>
<feature type="region of interest" description="Disordered" evidence="10">
    <location>
        <begin position="704"/>
        <end position="733"/>
    </location>
</feature>
<dbReference type="PRINTS" id="PR00411">
    <property type="entry name" value="PNDRDTASEI"/>
</dbReference>
<dbReference type="PANTHER" id="PTHR43557:SF2">
    <property type="entry name" value="RIESKE DOMAIN-CONTAINING PROTEIN-RELATED"/>
    <property type="match status" value="1"/>
</dbReference>
<feature type="region of interest" description="Disordered" evidence="10">
    <location>
        <begin position="984"/>
        <end position="1072"/>
    </location>
</feature>